<dbReference type="HOGENOM" id="CLU_1840568_0_0_2"/>
<dbReference type="EMBL" id="CM001436">
    <property type="protein sequence ID" value="EHQ36383.1"/>
    <property type="molecule type" value="Genomic_DNA"/>
</dbReference>
<evidence type="ECO:0000256" key="1">
    <source>
        <dbReference type="SAM" id="Phobius"/>
    </source>
</evidence>
<dbReference type="STRING" id="937775.Metlim_2329"/>
<dbReference type="InterPro" id="IPR012859">
    <property type="entry name" value="Pilin_N_archaeal"/>
</dbReference>
<keyword evidence="1" id="KW-0472">Membrane</keyword>
<dbReference type="Pfam" id="PF07790">
    <property type="entry name" value="Pilin_N"/>
    <property type="match status" value="1"/>
</dbReference>
<accession>H1Z238</accession>
<evidence type="ECO:0000313" key="4">
    <source>
        <dbReference type="Proteomes" id="UP000005741"/>
    </source>
</evidence>
<organism evidence="3 4">
    <name type="scientific">Methanoplanus limicola DSM 2279</name>
    <dbReference type="NCBI Taxonomy" id="937775"/>
    <lineage>
        <taxon>Archaea</taxon>
        <taxon>Methanobacteriati</taxon>
        <taxon>Methanobacteriota</taxon>
        <taxon>Stenosarchaea group</taxon>
        <taxon>Methanomicrobia</taxon>
        <taxon>Methanomicrobiales</taxon>
        <taxon>Methanomicrobiaceae</taxon>
        <taxon>Methanoplanus</taxon>
    </lineage>
</organism>
<keyword evidence="1" id="KW-0812">Transmembrane</keyword>
<name>H1Z238_9EURY</name>
<sequence>MNMDNNNESGVSSVVGEMLMISIVLIIVAIFAASASQFAPQEREPSATIMVGSTGDSGHNVTLWHKGGDTLVKGSLQVILTGNNSRLVLYNQDLVVNNDSELRAFMPGDYMVVVTDEDVSGWDIQVVSSRSVLLFGRVED</sequence>
<feature type="domain" description="Archaeal Type IV pilin N-terminal" evidence="2">
    <location>
        <begin position="9"/>
        <end position="84"/>
    </location>
</feature>
<dbReference type="InParanoid" id="H1Z238"/>
<gene>
    <name evidence="3" type="ORF">Metlim_2329</name>
</gene>
<proteinExistence type="predicted"/>
<feature type="transmembrane region" description="Helical" evidence="1">
    <location>
        <begin position="12"/>
        <end position="33"/>
    </location>
</feature>
<evidence type="ECO:0000313" key="3">
    <source>
        <dbReference type="EMBL" id="EHQ36383.1"/>
    </source>
</evidence>
<protein>
    <recommendedName>
        <fullName evidence="2">Archaeal Type IV pilin N-terminal domain-containing protein</fullName>
    </recommendedName>
</protein>
<evidence type="ECO:0000259" key="2">
    <source>
        <dbReference type="Pfam" id="PF07790"/>
    </source>
</evidence>
<keyword evidence="1" id="KW-1133">Transmembrane helix</keyword>
<dbReference type="Proteomes" id="UP000005741">
    <property type="component" value="Chromosome"/>
</dbReference>
<reference evidence="3 4" key="1">
    <citation type="submission" date="2011-10" db="EMBL/GenBank/DDBJ databases">
        <title>The Improved High-Quality Draft genome of Methanoplanus limicola DSM 2279.</title>
        <authorList>
            <consortium name="US DOE Joint Genome Institute (JGI-PGF)"/>
            <person name="Lucas S."/>
            <person name="Copeland A."/>
            <person name="Lapidus A."/>
            <person name="Glavina del Rio T."/>
            <person name="Dalin E."/>
            <person name="Tice H."/>
            <person name="Bruce D."/>
            <person name="Goodwin L."/>
            <person name="Pitluck S."/>
            <person name="Peters L."/>
            <person name="Mikhailova N."/>
            <person name="Lu M."/>
            <person name="Kyrpides N."/>
            <person name="Mavromatis K."/>
            <person name="Ivanova N."/>
            <person name="Markowitz V."/>
            <person name="Cheng J.-F."/>
            <person name="Hugenholtz P."/>
            <person name="Woyke T."/>
            <person name="Wu D."/>
            <person name="Wirth R."/>
            <person name="Brambilla E.-M."/>
            <person name="Klenk H.-P."/>
            <person name="Eisen J.A."/>
        </authorList>
    </citation>
    <scope>NUCLEOTIDE SEQUENCE [LARGE SCALE GENOMIC DNA]</scope>
    <source>
        <strain evidence="3 4">DSM 2279</strain>
    </source>
</reference>
<dbReference type="OrthoDB" id="111971at2157"/>
<keyword evidence="4" id="KW-1185">Reference proteome</keyword>
<dbReference type="AlphaFoldDB" id="H1Z238"/>